<sequence length="485" mass="51689">MRLNCTGRLVYKTSLSRRSFIHYYHFLVKSVHDHRTALFYGSRFRDSFLIGRNDAESATLAHGLWRHSHDGCESPMQTTPELYSPNTGCCGNDTSSWLESDVGSGSGITESLRMLYIPTTVPTSTPLPMTSPMSTASSEHTMSSFSVFTPTTSSTLFVAPSPTSTINATEIPSITKPYKSSTLTDAIPTPSTPLSTTSRVPTSLSSPIISPNFQPSSLQSHAITATITDGSSAVVAIATSETPASPPTEDRDILIFWLVIGLAVVAVVLTLFLCIMISIFLWHRSHMRRSYDLKKASNLTYGRSYMEDPLPDLSSSEDESPWKIQARLKQRFNNVLDSLNRNVNVMDNLNSIGKAIEPGIGSEEEDDETYGEECGSGGSGSGCGLALTTTIELTASPMPTPSRMEEEKEEGDDAGLSAGAVAGIAVGSVVGVAAVGGVGALVAVLIVKAVKGGGSKVSPLKKGDAGGERVKVEKQSLIETLPKPE</sequence>
<evidence type="ECO:0000313" key="4">
    <source>
        <dbReference type="Proteomes" id="UP001174909"/>
    </source>
</evidence>
<feature type="compositionally biased region" description="Acidic residues" evidence="1">
    <location>
        <begin position="362"/>
        <end position="371"/>
    </location>
</feature>
<comment type="caution">
    <text evidence="3">The sequence shown here is derived from an EMBL/GenBank/DDBJ whole genome shotgun (WGS) entry which is preliminary data.</text>
</comment>
<reference evidence="3" key="1">
    <citation type="submission" date="2023-03" db="EMBL/GenBank/DDBJ databases">
        <authorList>
            <person name="Steffen K."/>
            <person name="Cardenas P."/>
        </authorList>
    </citation>
    <scope>NUCLEOTIDE SEQUENCE</scope>
</reference>
<evidence type="ECO:0000256" key="2">
    <source>
        <dbReference type="SAM" id="Phobius"/>
    </source>
</evidence>
<feature type="transmembrane region" description="Helical" evidence="2">
    <location>
        <begin position="254"/>
        <end position="282"/>
    </location>
</feature>
<dbReference type="EMBL" id="CASHTH010002637">
    <property type="protein sequence ID" value="CAI8032990.1"/>
    <property type="molecule type" value="Genomic_DNA"/>
</dbReference>
<keyword evidence="4" id="KW-1185">Reference proteome</keyword>
<keyword evidence="2" id="KW-1133">Transmembrane helix</keyword>
<protein>
    <submittedName>
        <fullName evidence="3">Uncharacterized protein</fullName>
    </submittedName>
</protein>
<proteinExistence type="predicted"/>
<feature type="region of interest" description="Disordered" evidence="1">
    <location>
        <begin position="454"/>
        <end position="485"/>
    </location>
</feature>
<organism evidence="3 4">
    <name type="scientific">Geodia barretti</name>
    <name type="common">Barrett's horny sponge</name>
    <dbReference type="NCBI Taxonomy" id="519541"/>
    <lineage>
        <taxon>Eukaryota</taxon>
        <taxon>Metazoa</taxon>
        <taxon>Porifera</taxon>
        <taxon>Demospongiae</taxon>
        <taxon>Heteroscleromorpha</taxon>
        <taxon>Tetractinellida</taxon>
        <taxon>Astrophorina</taxon>
        <taxon>Geodiidae</taxon>
        <taxon>Geodia</taxon>
    </lineage>
</organism>
<dbReference type="AlphaFoldDB" id="A0AA35SMT7"/>
<accession>A0AA35SMT7</accession>
<keyword evidence="2" id="KW-0472">Membrane</keyword>
<feature type="region of interest" description="Disordered" evidence="1">
    <location>
        <begin position="356"/>
        <end position="380"/>
    </location>
</feature>
<name>A0AA35SMT7_GEOBA</name>
<evidence type="ECO:0000313" key="3">
    <source>
        <dbReference type="EMBL" id="CAI8032990.1"/>
    </source>
</evidence>
<evidence type="ECO:0000256" key="1">
    <source>
        <dbReference type="SAM" id="MobiDB-lite"/>
    </source>
</evidence>
<keyword evidence="2" id="KW-0812">Transmembrane</keyword>
<dbReference type="Proteomes" id="UP001174909">
    <property type="component" value="Unassembled WGS sequence"/>
</dbReference>
<feature type="compositionally biased region" description="Basic and acidic residues" evidence="1">
    <location>
        <begin position="461"/>
        <end position="485"/>
    </location>
</feature>
<gene>
    <name evidence="3" type="ORF">GBAR_LOCUS18617</name>
</gene>